<dbReference type="AlphaFoldDB" id="A0A4Z2G7F6"/>
<accession>A0A4Z2G7F6</accession>
<evidence type="ECO:0000313" key="1">
    <source>
        <dbReference type="EMBL" id="TNN49045.1"/>
    </source>
</evidence>
<sequence length="109" mass="11647">MNRKALQSGTLPLPHYCQTHQETAPRLVHINLHVCVGSPRCFDVVMLARPSCPDQPCESPHDSLSSALHCKQSLSPIQLIPVMSPLCSGVGPDGADTVGLDLSTRVAPL</sequence>
<comment type="caution">
    <text evidence="1">The sequence shown here is derived from an EMBL/GenBank/DDBJ whole genome shotgun (WGS) entry which is preliminary data.</text>
</comment>
<name>A0A4Z2G7F6_9TELE</name>
<evidence type="ECO:0000313" key="2">
    <source>
        <dbReference type="Proteomes" id="UP000314294"/>
    </source>
</evidence>
<dbReference type="EMBL" id="SRLO01000672">
    <property type="protein sequence ID" value="TNN49045.1"/>
    <property type="molecule type" value="Genomic_DNA"/>
</dbReference>
<dbReference type="Proteomes" id="UP000314294">
    <property type="component" value="Unassembled WGS sequence"/>
</dbReference>
<reference evidence="1 2" key="1">
    <citation type="submission" date="2019-03" db="EMBL/GenBank/DDBJ databases">
        <title>First draft genome of Liparis tanakae, snailfish: a comprehensive survey of snailfish specific genes.</title>
        <authorList>
            <person name="Kim W."/>
            <person name="Song I."/>
            <person name="Jeong J.-H."/>
            <person name="Kim D."/>
            <person name="Kim S."/>
            <person name="Ryu S."/>
            <person name="Song J.Y."/>
            <person name="Lee S.K."/>
        </authorList>
    </citation>
    <scope>NUCLEOTIDE SEQUENCE [LARGE SCALE GENOMIC DNA]</scope>
    <source>
        <tissue evidence="1">Muscle</tissue>
    </source>
</reference>
<keyword evidence="2" id="KW-1185">Reference proteome</keyword>
<proteinExistence type="predicted"/>
<protein>
    <submittedName>
        <fullName evidence="1">Uncharacterized protein</fullName>
    </submittedName>
</protein>
<gene>
    <name evidence="1" type="ORF">EYF80_040753</name>
</gene>
<organism evidence="1 2">
    <name type="scientific">Liparis tanakae</name>
    <name type="common">Tanaka's snailfish</name>
    <dbReference type="NCBI Taxonomy" id="230148"/>
    <lineage>
        <taxon>Eukaryota</taxon>
        <taxon>Metazoa</taxon>
        <taxon>Chordata</taxon>
        <taxon>Craniata</taxon>
        <taxon>Vertebrata</taxon>
        <taxon>Euteleostomi</taxon>
        <taxon>Actinopterygii</taxon>
        <taxon>Neopterygii</taxon>
        <taxon>Teleostei</taxon>
        <taxon>Neoteleostei</taxon>
        <taxon>Acanthomorphata</taxon>
        <taxon>Eupercaria</taxon>
        <taxon>Perciformes</taxon>
        <taxon>Cottioidei</taxon>
        <taxon>Cottales</taxon>
        <taxon>Liparidae</taxon>
        <taxon>Liparis</taxon>
    </lineage>
</organism>